<reference evidence="5" key="1">
    <citation type="submission" date="2020-05" db="EMBL/GenBank/DDBJ databases">
        <title>Phylogenomic resolution of chytrid fungi.</title>
        <authorList>
            <person name="Stajich J.E."/>
            <person name="Amses K."/>
            <person name="Simmons R."/>
            <person name="Seto K."/>
            <person name="Myers J."/>
            <person name="Bonds A."/>
            <person name="Quandt C.A."/>
            <person name="Barry K."/>
            <person name="Liu P."/>
            <person name="Grigoriev I."/>
            <person name="Longcore J.E."/>
            <person name="James T.Y."/>
        </authorList>
    </citation>
    <scope>NUCLEOTIDE SEQUENCE</scope>
    <source>
        <strain evidence="5">JEL0513</strain>
    </source>
</reference>
<evidence type="ECO:0000256" key="2">
    <source>
        <dbReference type="ARBA" id="ARBA00023043"/>
    </source>
</evidence>
<dbReference type="PANTHER" id="PTHR24166:SF48">
    <property type="entry name" value="PROTEIN VAPYRIN"/>
    <property type="match status" value="1"/>
</dbReference>
<feature type="repeat" description="ANK" evidence="3">
    <location>
        <begin position="311"/>
        <end position="343"/>
    </location>
</feature>
<feature type="repeat" description="ANK" evidence="3">
    <location>
        <begin position="182"/>
        <end position="214"/>
    </location>
</feature>
<dbReference type="PROSITE" id="PS50297">
    <property type="entry name" value="ANK_REP_REGION"/>
    <property type="match status" value="5"/>
</dbReference>
<feature type="signal peptide" evidence="4">
    <location>
        <begin position="1"/>
        <end position="19"/>
    </location>
</feature>
<dbReference type="SMART" id="SM00248">
    <property type="entry name" value="ANK"/>
    <property type="match status" value="7"/>
</dbReference>
<feature type="repeat" description="ANK" evidence="3">
    <location>
        <begin position="221"/>
        <end position="253"/>
    </location>
</feature>
<protein>
    <submittedName>
        <fullName evidence="5">E3 ubiquitin-protein ligase mib2</fullName>
    </submittedName>
</protein>
<evidence type="ECO:0000313" key="6">
    <source>
        <dbReference type="Proteomes" id="UP001211907"/>
    </source>
</evidence>
<organism evidence="5 6">
    <name type="scientific">Physocladia obscura</name>
    <dbReference type="NCBI Taxonomy" id="109957"/>
    <lineage>
        <taxon>Eukaryota</taxon>
        <taxon>Fungi</taxon>
        <taxon>Fungi incertae sedis</taxon>
        <taxon>Chytridiomycota</taxon>
        <taxon>Chytridiomycota incertae sedis</taxon>
        <taxon>Chytridiomycetes</taxon>
        <taxon>Chytridiales</taxon>
        <taxon>Chytriomycetaceae</taxon>
        <taxon>Physocladia</taxon>
    </lineage>
</organism>
<keyword evidence="2 3" id="KW-0040">ANK repeat</keyword>
<dbReference type="InterPro" id="IPR036770">
    <property type="entry name" value="Ankyrin_rpt-contain_sf"/>
</dbReference>
<gene>
    <name evidence="5" type="primary">MIB2</name>
    <name evidence="5" type="ORF">HK100_002576</name>
</gene>
<evidence type="ECO:0000256" key="4">
    <source>
        <dbReference type="SAM" id="SignalP"/>
    </source>
</evidence>
<dbReference type="PROSITE" id="PS50088">
    <property type="entry name" value="ANK_REPEAT"/>
    <property type="match status" value="5"/>
</dbReference>
<sequence>MAGKQLEMILSIHIQLTLRSLMVGATVVQIGSQMGHEILLRNCNEYEHHHIIQTECGPEYCLTVPDEGKQINSLTIAAISDNPEIVKLLLSRGVKLPLDIISTAYAAKNVEIVKVLVESGVEVDTREETFGMMPLYLAANANVDIVNKNSFSPIHFACQNGHKVIVKHLIDNGCEVERAGLDGYTPLHVAATAGYTEYVNLLLAKGVRFESSANIEAVDEDNSTSLIEAALCGHVAATRFLLEAGANLNAAENNGQTALQYTARNGKIEIVEVLGNFGSDLWTPINRAMGSIECIQALLDGRGSVDSRDSTNSTPLHRASYFGKFEIAQLLVGRETDINTRNNDQPASLNLAAKGGHADVMKLLVSNGAVLGYKTLLASIKGGIETVRFLIEAGMNLNAVGDSPITPLLAAVGGKIDILNLIENGADVNRICVYGITTLTEAGLFGNYECC</sequence>
<dbReference type="EMBL" id="JADGJH010000160">
    <property type="protein sequence ID" value="KAJ3135569.1"/>
    <property type="molecule type" value="Genomic_DNA"/>
</dbReference>
<evidence type="ECO:0000313" key="5">
    <source>
        <dbReference type="EMBL" id="KAJ3135569.1"/>
    </source>
</evidence>
<dbReference type="AlphaFoldDB" id="A0AAD5T774"/>
<dbReference type="Proteomes" id="UP001211907">
    <property type="component" value="Unassembled WGS sequence"/>
</dbReference>
<accession>A0AAD5T774</accession>
<dbReference type="Pfam" id="PF12796">
    <property type="entry name" value="Ank_2"/>
    <property type="match status" value="4"/>
</dbReference>
<evidence type="ECO:0000256" key="3">
    <source>
        <dbReference type="PROSITE-ProRule" id="PRU00023"/>
    </source>
</evidence>
<dbReference type="SUPFAM" id="SSF48403">
    <property type="entry name" value="Ankyrin repeat"/>
    <property type="match status" value="2"/>
</dbReference>
<dbReference type="InterPro" id="IPR002110">
    <property type="entry name" value="Ankyrin_rpt"/>
</dbReference>
<dbReference type="PANTHER" id="PTHR24166">
    <property type="entry name" value="ROLLING PEBBLES, ISOFORM B"/>
    <property type="match status" value="1"/>
</dbReference>
<name>A0AAD5T774_9FUNG</name>
<keyword evidence="1" id="KW-0677">Repeat</keyword>
<feature type="repeat" description="ANK" evidence="3">
    <location>
        <begin position="149"/>
        <end position="181"/>
    </location>
</feature>
<keyword evidence="6" id="KW-1185">Reference proteome</keyword>
<dbReference type="PRINTS" id="PR01415">
    <property type="entry name" value="ANKYRIN"/>
</dbReference>
<keyword evidence="4" id="KW-0732">Signal</keyword>
<evidence type="ECO:0000256" key="1">
    <source>
        <dbReference type="ARBA" id="ARBA00022737"/>
    </source>
</evidence>
<comment type="caution">
    <text evidence="5">The sequence shown here is derived from an EMBL/GenBank/DDBJ whole genome shotgun (WGS) entry which is preliminary data.</text>
</comment>
<feature type="repeat" description="ANK" evidence="3">
    <location>
        <begin position="254"/>
        <end position="281"/>
    </location>
</feature>
<dbReference type="InterPro" id="IPR050889">
    <property type="entry name" value="Dendritic_Spine_Reg/Scaffold"/>
</dbReference>
<feature type="chain" id="PRO_5042052484" evidence="4">
    <location>
        <begin position="20"/>
        <end position="451"/>
    </location>
</feature>
<proteinExistence type="predicted"/>
<dbReference type="Gene3D" id="1.25.40.20">
    <property type="entry name" value="Ankyrin repeat-containing domain"/>
    <property type="match status" value="4"/>
</dbReference>